<keyword evidence="3" id="KW-1185">Reference proteome</keyword>
<dbReference type="EMBL" id="JACHDN010000001">
    <property type="protein sequence ID" value="MBB5474842.1"/>
    <property type="molecule type" value="Genomic_DNA"/>
</dbReference>
<dbReference type="RefSeq" id="WP_276509376.1">
    <property type="nucleotide sequence ID" value="NZ_BJVQ01000060.1"/>
</dbReference>
<sequence>MTNSRDVSKGASADAASGLGGSVLVQTCYRSGDLMRLVALTKVG</sequence>
<dbReference type="AlphaFoldDB" id="A0A511FFN9"/>
<evidence type="ECO:0000313" key="1">
    <source>
        <dbReference type="EMBL" id="GEL48066.1"/>
    </source>
</evidence>
<evidence type="ECO:0000313" key="4">
    <source>
        <dbReference type="Proteomes" id="UP000564629"/>
    </source>
</evidence>
<dbReference type="Proteomes" id="UP000564629">
    <property type="component" value="Unassembled WGS sequence"/>
</dbReference>
<gene>
    <name evidence="1" type="ORF">CHO01_31820</name>
    <name evidence="2" type="ORF">HNR08_003578</name>
</gene>
<dbReference type="Proteomes" id="UP000321723">
    <property type="component" value="Unassembled WGS sequence"/>
</dbReference>
<reference evidence="2 4" key="2">
    <citation type="submission" date="2020-08" db="EMBL/GenBank/DDBJ databases">
        <title>Sequencing the genomes of 1000 actinobacteria strains.</title>
        <authorList>
            <person name="Klenk H.-P."/>
        </authorList>
    </citation>
    <scope>NUCLEOTIDE SEQUENCE [LARGE SCALE GENOMIC DNA]</scope>
    <source>
        <strain evidence="2 4">DSM 9581</strain>
    </source>
</reference>
<evidence type="ECO:0000313" key="2">
    <source>
        <dbReference type="EMBL" id="MBB5474842.1"/>
    </source>
</evidence>
<organism evidence="1 3">
    <name type="scientific">Cellulomonas hominis</name>
    <dbReference type="NCBI Taxonomy" id="156981"/>
    <lineage>
        <taxon>Bacteria</taxon>
        <taxon>Bacillati</taxon>
        <taxon>Actinomycetota</taxon>
        <taxon>Actinomycetes</taxon>
        <taxon>Micrococcales</taxon>
        <taxon>Cellulomonadaceae</taxon>
        <taxon>Cellulomonas</taxon>
    </lineage>
</organism>
<accession>A0A511FFN9</accession>
<evidence type="ECO:0000313" key="3">
    <source>
        <dbReference type="Proteomes" id="UP000321723"/>
    </source>
</evidence>
<dbReference type="EMBL" id="BJVQ01000060">
    <property type="protein sequence ID" value="GEL48066.1"/>
    <property type="molecule type" value="Genomic_DNA"/>
</dbReference>
<protein>
    <submittedName>
        <fullName evidence="1">Uncharacterized protein</fullName>
    </submittedName>
</protein>
<proteinExistence type="predicted"/>
<name>A0A511FFN9_9CELL</name>
<reference evidence="1 3" key="1">
    <citation type="submission" date="2019-07" db="EMBL/GenBank/DDBJ databases">
        <title>Whole genome shotgun sequence of Cellulomonas hominis NBRC 16055.</title>
        <authorList>
            <person name="Hosoyama A."/>
            <person name="Uohara A."/>
            <person name="Ohji S."/>
            <person name="Ichikawa N."/>
        </authorList>
    </citation>
    <scope>NUCLEOTIDE SEQUENCE [LARGE SCALE GENOMIC DNA]</scope>
    <source>
        <strain evidence="1 3">NBRC 16055</strain>
    </source>
</reference>
<comment type="caution">
    <text evidence="1">The sequence shown here is derived from an EMBL/GenBank/DDBJ whole genome shotgun (WGS) entry which is preliminary data.</text>
</comment>